<evidence type="ECO:0000313" key="3">
    <source>
        <dbReference type="Proteomes" id="UP000823388"/>
    </source>
</evidence>
<evidence type="ECO:0000256" key="1">
    <source>
        <dbReference type="SAM" id="MobiDB-lite"/>
    </source>
</evidence>
<dbReference type="Proteomes" id="UP000823388">
    <property type="component" value="Chromosome 3N"/>
</dbReference>
<name>A0A8T0UB55_PANVG</name>
<comment type="caution">
    <text evidence="2">The sequence shown here is derived from an EMBL/GenBank/DDBJ whole genome shotgun (WGS) entry which is preliminary data.</text>
</comment>
<feature type="region of interest" description="Disordered" evidence="1">
    <location>
        <begin position="32"/>
        <end position="53"/>
    </location>
</feature>
<reference evidence="2" key="1">
    <citation type="submission" date="2020-05" db="EMBL/GenBank/DDBJ databases">
        <title>WGS assembly of Panicum virgatum.</title>
        <authorList>
            <person name="Lovell J.T."/>
            <person name="Jenkins J."/>
            <person name="Shu S."/>
            <person name="Juenger T.E."/>
            <person name="Schmutz J."/>
        </authorList>
    </citation>
    <scope>NUCLEOTIDE SEQUENCE</scope>
    <source>
        <strain evidence="2">AP13</strain>
    </source>
</reference>
<protein>
    <submittedName>
        <fullName evidence="2">Uncharacterized protein</fullName>
    </submittedName>
</protein>
<dbReference type="AlphaFoldDB" id="A0A8T0UB55"/>
<sequence>MRQKQGTVLCAYYVYEDIHGLVGHPKGWTDWEEECPPRRRRPSAGEKREEGVDPEVTACRQQCAGQRQYGKAERRYCLRQCDEYCRAKRQQQEEREGPERERDRCLHECRAGPPKPGCERRCREAYERATHGGGRPREAAADRMLWW</sequence>
<accession>A0A8T0UB55</accession>
<organism evidence="2 3">
    <name type="scientific">Panicum virgatum</name>
    <name type="common">Blackwell switchgrass</name>
    <dbReference type="NCBI Taxonomy" id="38727"/>
    <lineage>
        <taxon>Eukaryota</taxon>
        <taxon>Viridiplantae</taxon>
        <taxon>Streptophyta</taxon>
        <taxon>Embryophyta</taxon>
        <taxon>Tracheophyta</taxon>
        <taxon>Spermatophyta</taxon>
        <taxon>Magnoliopsida</taxon>
        <taxon>Liliopsida</taxon>
        <taxon>Poales</taxon>
        <taxon>Poaceae</taxon>
        <taxon>PACMAD clade</taxon>
        <taxon>Panicoideae</taxon>
        <taxon>Panicodae</taxon>
        <taxon>Paniceae</taxon>
        <taxon>Panicinae</taxon>
        <taxon>Panicum</taxon>
        <taxon>Panicum sect. Hiantes</taxon>
    </lineage>
</organism>
<evidence type="ECO:0000313" key="2">
    <source>
        <dbReference type="EMBL" id="KAG2618256.1"/>
    </source>
</evidence>
<dbReference type="EMBL" id="CM029042">
    <property type="protein sequence ID" value="KAG2618256.1"/>
    <property type="molecule type" value="Genomic_DNA"/>
</dbReference>
<keyword evidence="3" id="KW-1185">Reference proteome</keyword>
<proteinExistence type="predicted"/>
<gene>
    <name evidence="2" type="ORF">PVAP13_3NG258265</name>
</gene>